<evidence type="ECO:0000313" key="6">
    <source>
        <dbReference type="Proteomes" id="UP000245207"/>
    </source>
</evidence>
<evidence type="ECO:0000256" key="1">
    <source>
        <dbReference type="ARBA" id="ARBA00022723"/>
    </source>
</evidence>
<feature type="region of interest" description="Disordered" evidence="3">
    <location>
        <begin position="1"/>
        <end position="21"/>
    </location>
</feature>
<protein>
    <recommendedName>
        <fullName evidence="4">Non-haem dioxygenase N-terminal domain-containing protein</fullName>
    </recommendedName>
</protein>
<keyword evidence="6" id="KW-1185">Reference proteome</keyword>
<evidence type="ECO:0000259" key="4">
    <source>
        <dbReference type="Pfam" id="PF14226"/>
    </source>
</evidence>
<gene>
    <name evidence="5" type="ORF">CTI12_AA359260</name>
</gene>
<dbReference type="InterPro" id="IPR026992">
    <property type="entry name" value="DIOX_N"/>
</dbReference>
<accession>A0A2U1MP31</accession>
<dbReference type="Gene3D" id="2.60.120.330">
    <property type="entry name" value="B-lactam Antibiotic, Isopenicillin N Synthase, Chain"/>
    <property type="match status" value="1"/>
</dbReference>
<feature type="domain" description="Non-haem dioxygenase N-terminal" evidence="4">
    <location>
        <begin position="59"/>
        <end position="136"/>
    </location>
</feature>
<proteinExistence type="predicted"/>
<reference evidence="5 6" key="1">
    <citation type="journal article" date="2018" name="Mol. Plant">
        <title>The genome of Artemisia annua provides insight into the evolution of Asteraceae family and artemisinin biosynthesis.</title>
        <authorList>
            <person name="Shen Q."/>
            <person name="Zhang L."/>
            <person name="Liao Z."/>
            <person name="Wang S."/>
            <person name="Yan T."/>
            <person name="Shi P."/>
            <person name="Liu M."/>
            <person name="Fu X."/>
            <person name="Pan Q."/>
            <person name="Wang Y."/>
            <person name="Lv Z."/>
            <person name="Lu X."/>
            <person name="Zhang F."/>
            <person name="Jiang W."/>
            <person name="Ma Y."/>
            <person name="Chen M."/>
            <person name="Hao X."/>
            <person name="Li L."/>
            <person name="Tang Y."/>
            <person name="Lv G."/>
            <person name="Zhou Y."/>
            <person name="Sun X."/>
            <person name="Brodelius P.E."/>
            <person name="Rose J.K.C."/>
            <person name="Tang K."/>
        </authorList>
    </citation>
    <scope>NUCLEOTIDE SEQUENCE [LARGE SCALE GENOMIC DNA]</scope>
    <source>
        <strain evidence="6">cv. Huhao1</strain>
        <tissue evidence="5">Leaf</tissue>
    </source>
</reference>
<keyword evidence="1" id="KW-0479">Metal-binding</keyword>
<evidence type="ECO:0000256" key="2">
    <source>
        <dbReference type="ARBA" id="ARBA00023004"/>
    </source>
</evidence>
<dbReference type="PANTHER" id="PTHR34945:SF8">
    <property type="entry name" value="DOWNSTREAM TARGET OF AGL15-4"/>
    <property type="match status" value="1"/>
</dbReference>
<dbReference type="GO" id="GO:0046872">
    <property type="term" value="F:metal ion binding"/>
    <property type="evidence" value="ECO:0007669"/>
    <property type="project" value="UniProtKB-KW"/>
</dbReference>
<dbReference type="AlphaFoldDB" id="A0A2U1MP31"/>
<dbReference type="EMBL" id="PKPP01004736">
    <property type="protein sequence ID" value="PWA62974.1"/>
    <property type="molecule type" value="Genomic_DNA"/>
</dbReference>
<dbReference type="Pfam" id="PF14226">
    <property type="entry name" value="DIOX_N"/>
    <property type="match status" value="1"/>
</dbReference>
<organism evidence="5 6">
    <name type="scientific">Artemisia annua</name>
    <name type="common">Sweet wormwood</name>
    <dbReference type="NCBI Taxonomy" id="35608"/>
    <lineage>
        <taxon>Eukaryota</taxon>
        <taxon>Viridiplantae</taxon>
        <taxon>Streptophyta</taxon>
        <taxon>Embryophyta</taxon>
        <taxon>Tracheophyta</taxon>
        <taxon>Spermatophyta</taxon>
        <taxon>Magnoliopsida</taxon>
        <taxon>eudicotyledons</taxon>
        <taxon>Gunneridae</taxon>
        <taxon>Pentapetalae</taxon>
        <taxon>asterids</taxon>
        <taxon>campanulids</taxon>
        <taxon>Asterales</taxon>
        <taxon>Asteraceae</taxon>
        <taxon>Asteroideae</taxon>
        <taxon>Anthemideae</taxon>
        <taxon>Artemisiinae</taxon>
        <taxon>Artemisia</taxon>
    </lineage>
</organism>
<name>A0A2U1MP31_ARTAN</name>
<evidence type="ECO:0000313" key="5">
    <source>
        <dbReference type="EMBL" id="PWA62974.1"/>
    </source>
</evidence>
<dbReference type="Proteomes" id="UP000245207">
    <property type="component" value="Unassembled WGS sequence"/>
</dbReference>
<dbReference type="STRING" id="35608.A0A2U1MP31"/>
<sequence length="273" mass="31455">MSNSLDFRAPPPSPVGPGRRSTVANDDILTDFLHQTLIVPDLVLPDRVFPRQNPNIQSLPKLDFEKLNYSEDFKLEDVIEVIAQTGCFELVNHGISSNLLWDVKECGKGVFRLEDEKKQVVLRSNERLYGFVEVNGDDKDVSEEFVWCRDESLRSEMEGFWTNYTNFSEKVENLMSKIENISESLLKLFLDPSTPKSRFQDDSTADKETMGSMCYLYKHSKNTDNLSNDDEYVYEFHVYSKKGWVSFSPDRHALVVTIADQLQVNSQHLCYLL</sequence>
<dbReference type="OrthoDB" id="1928184at2759"/>
<evidence type="ECO:0000256" key="3">
    <source>
        <dbReference type="SAM" id="MobiDB-lite"/>
    </source>
</evidence>
<dbReference type="PANTHER" id="PTHR34945">
    <property type="entry name" value="2-OXOGLUTARATE (2OG) AND FE(II)-DEPENDENT OXYGENASE SUPERFAMILY PROTEIN"/>
    <property type="match status" value="1"/>
</dbReference>
<comment type="caution">
    <text evidence="5">The sequence shown here is derived from an EMBL/GenBank/DDBJ whole genome shotgun (WGS) entry which is preliminary data.</text>
</comment>
<keyword evidence="2" id="KW-0408">Iron</keyword>
<dbReference type="SUPFAM" id="SSF51197">
    <property type="entry name" value="Clavaminate synthase-like"/>
    <property type="match status" value="1"/>
</dbReference>
<dbReference type="InterPro" id="IPR027443">
    <property type="entry name" value="IPNS-like_sf"/>
</dbReference>